<evidence type="ECO:0000256" key="3">
    <source>
        <dbReference type="ARBA" id="ARBA00019015"/>
    </source>
</evidence>
<dbReference type="InterPro" id="IPR001444">
    <property type="entry name" value="Flag_bb_rod_N"/>
</dbReference>
<dbReference type="InterPro" id="IPR019776">
    <property type="entry name" value="Flagellar_basal_body_rod_CS"/>
</dbReference>
<dbReference type="PROSITE" id="PS00588">
    <property type="entry name" value="FLAGELLA_BB_ROD"/>
    <property type="match status" value="1"/>
</dbReference>
<evidence type="ECO:0000256" key="5">
    <source>
        <dbReference type="RuleBase" id="RU362116"/>
    </source>
</evidence>
<dbReference type="OrthoDB" id="8578401at2"/>
<feature type="domain" description="Flagellar hook protein FlgE D2" evidence="8">
    <location>
        <begin position="186"/>
        <end position="332"/>
    </location>
</feature>
<comment type="function">
    <text evidence="5">A flexible structure which links the flagellar filament to the drive apparatus in the basal body.</text>
</comment>
<dbReference type="AlphaFoldDB" id="T0B0L7"/>
<dbReference type="GO" id="GO:0009424">
    <property type="term" value="C:bacterial-type flagellum hook"/>
    <property type="evidence" value="ECO:0007669"/>
    <property type="project" value="TreeGrafter"/>
</dbReference>
<evidence type="ECO:0000313" key="10">
    <source>
        <dbReference type="EMBL" id="EPZ16373.1"/>
    </source>
</evidence>
<dbReference type="PANTHER" id="PTHR30435:SF1">
    <property type="entry name" value="FLAGELLAR HOOK PROTEIN FLGE"/>
    <property type="match status" value="1"/>
</dbReference>
<dbReference type="STRING" id="1348657.M622_13380"/>
<dbReference type="GO" id="GO:0071978">
    <property type="term" value="P:bacterial-type flagellum-dependent swarming motility"/>
    <property type="evidence" value="ECO:0007669"/>
    <property type="project" value="TreeGrafter"/>
</dbReference>
<dbReference type="PANTHER" id="PTHR30435">
    <property type="entry name" value="FLAGELLAR PROTEIN"/>
    <property type="match status" value="1"/>
</dbReference>
<dbReference type="Pfam" id="PF07559">
    <property type="entry name" value="FlgE_D2"/>
    <property type="match status" value="1"/>
</dbReference>
<reference evidence="10 11" key="1">
    <citation type="submission" date="2013-06" db="EMBL/GenBank/DDBJ databases">
        <title>Draft genome sequence of Thauera terpenica.</title>
        <authorList>
            <person name="Liu B."/>
            <person name="Frostegard A.H."/>
            <person name="Shapleigh J.P."/>
        </authorList>
    </citation>
    <scope>NUCLEOTIDE SEQUENCE [LARGE SCALE GENOMIC DNA]</scope>
    <source>
        <strain evidence="10 11">58Eu</strain>
    </source>
</reference>
<evidence type="ECO:0000256" key="4">
    <source>
        <dbReference type="ARBA" id="ARBA00023143"/>
    </source>
</evidence>
<feature type="domain" description="Flagellar hook protein FlgE/F/G-like D1" evidence="9">
    <location>
        <begin position="84"/>
        <end position="144"/>
    </location>
</feature>
<dbReference type="GO" id="GO:0005829">
    <property type="term" value="C:cytosol"/>
    <property type="evidence" value="ECO:0007669"/>
    <property type="project" value="TreeGrafter"/>
</dbReference>
<gene>
    <name evidence="10" type="ORF">M622_13380</name>
</gene>
<evidence type="ECO:0000256" key="1">
    <source>
        <dbReference type="ARBA" id="ARBA00004117"/>
    </source>
</evidence>
<dbReference type="InterPro" id="IPR053967">
    <property type="entry name" value="LlgE_F_G-like_D1"/>
</dbReference>
<dbReference type="InterPro" id="IPR011491">
    <property type="entry name" value="FlgE_D2"/>
</dbReference>
<dbReference type="NCBIfam" id="NF004238">
    <property type="entry name" value="PRK05682.1-1"/>
    <property type="match status" value="1"/>
</dbReference>
<comment type="similarity">
    <text evidence="2 5">Belongs to the flagella basal body rod proteins family.</text>
</comment>
<evidence type="ECO:0000259" key="6">
    <source>
        <dbReference type="Pfam" id="PF00460"/>
    </source>
</evidence>
<dbReference type="InterPro" id="IPR010930">
    <property type="entry name" value="Flg_bb/hook_C_dom"/>
</dbReference>
<dbReference type="eggNOG" id="COG1749">
    <property type="taxonomic scope" value="Bacteria"/>
</dbReference>
<dbReference type="GO" id="GO:0009425">
    <property type="term" value="C:bacterial-type flagellum basal body"/>
    <property type="evidence" value="ECO:0007669"/>
    <property type="project" value="UniProtKB-SubCell"/>
</dbReference>
<evidence type="ECO:0000259" key="9">
    <source>
        <dbReference type="Pfam" id="PF22692"/>
    </source>
</evidence>
<name>T0B0L7_9RHOO</name>
<dbReference type="InterPro" id="IPR020013">
    <property type="entry name" value="Flagellar_FlgE/F/G"/>
</dbReference>
<evidence type="ECO:0000259" key="7">
    <source>
        <dbReference type="Pfam" id="PF06429"/>
    </source>
</evidence>
<dbReference type="PATRIC" id="fig|1348657.5.peg.1215"/>
<dbReference type="SUPFAM" id="SSF117143">
    <property type="entry name" value="Flagellar hook protein flgE"/>
    <property type="match status" value="1"/>
</dbReference>
<dbReference type="Pfam" id="PF00460">
    <property type="entry name" value="Flg_bb_rod"/>
    <property type="match status" value="1"/>
</dbReference>
<keyword evidence="11" id="KW-1185">Reference proteome</keyword>
<feature type="domain" description="Flagellar basal-body/hook protein C-terminal" evidence="7">
    <location>
        <begin position="408"/>
        <end position="451"/>
    </location>
</feature>
<protein>
    <recommendedName>
        <fullName evidence="3 5">Flagellar hook protein FlgE</fullName>
    </recommendedName>
</protein>
<comment type="subcellular location">
    <subcellularLocation>
        <location evidence="1 5">Bacterial flagellum basal body</location>
    </subcellularLocation>
</comment>
<sequence length="452" mass="47350">MAFQQGLSGLNSSSKALDVISNNVANASTVGFKNSSTVFADAYASSLTGAVSKVQIGIGSAVQAVRQAFTQGNITTTSNPLDMAINGNGFFEVELQSGGYALTRNGQFNIDKQGYIITSLGDRLMGYQEVEPASGDVQAPANVTADAFRAMIVPSNGVGAVETTKVGLSLNLSANAEKVNAPTGTFDPADRKTWPIDPDDSDTYNYSTALKVFDSLGKEHSLSFYFVRRTDTYTPGDAAASPPVAPVYSEWEAYTIVDNVASTLALNATVGFDGLGRVAKLTSTTGTPPTNSSSFSAILGGDADKPTVMTIAMGGITQYGGESSPRELTQNGSAPGEIAGLSISRNGTVQARYTNGITKDIAIVNLTTVRNNNGLAPVGSNYWVETPESGGFARGEPGSGLNGVISAGQVEESNIDLTQELVQMIVQQRNYQANAQSIKTQDQILQTLVNLR</sequence>
<dbReference type="InterPro" id="IPR037058">
    <property type="entry name" value="Falgellar_hook_FlgE_sf"/>
</dbReference>
<evidence type="ECO:0000259" key="8">
    <source>
        <dbReference type="Pfam" id="PF07559"/>
    </source>
</evidence>
<accession>T0B0L7</accession>
<dbReference type="Pfam" id="PF06429">
    <property type="entry name" value="Flg_bbr_C"/>
    <property type="match status" value="1"/>
</dbReference>
<dbReference type="Gene3D" id="2.60.98.20">
    <property type="entry name" value="Flagellar hook protein FlgE"/>
    <property type="match status" value="1"/>
</dbReference>
<dbReference type="EMBL" id="ATJV01000046">
    <property type="protein sequence ID" value="EPZ16373.1"/>
    <property type="molecule type" value="Genomic_DNA"/>
</dbReference>
<organism evidence="10 11">
    <name type="scientific">Thauera terpenica 58Eu</name>
    <dbReference type="NCBI Taxonomy" id="1348657"/>
    <lineage>
        <taxon>Bacteria</taxon>
        <taxon>Pseudomonadati</taxon>
        <taxon>Pseudomonadota</taxon>
        <taxon>Betaproteobacteria</taxon>
        <taxon>Rhodocyclales</taxon>
        <taxon>Zoogloeaceae</taxon>
        <taxon>Thauera</taxon>
    </lineage>
</organism>
<dbReference type="InterPro" id="IPR037925">
    <property type="entry name" value="FlgE/F/G-like"/>
</dbReference>
<dbReference type="Pfam" id="PF22692">
    <property type="entry name" value="LlgE_F_G_D1"/>
    <property type="match status" value="1"/>
</dbReference>
<keyword evidence="4 5" id="KW-0975">Bacterial flagellum</keyword>
<dbReference type="RefSeq" id="WP_021248648.1">
    <property type="nucleotide sequence ID" value="NZ_ATJV01000046.1"/>
</dbReference>
<dbReference type="NCBIfam" id="TIGR03506">
    <property type="entry name" value="FlgEFG_subfam"/>
    <property type="match status" value="1"/>
</dbReference>
<evidence type="ECO:0000313" key="11">
    <source>
        <dbReference type="Proteomes" id="UP000015455"/>
    </source>
</evidence>
<comment type="caution">
    <text evidence="10">The sequence shown here is derived from an EMBL/GenBank/DDBJ whole genome shotgun (WGS) entry which is preliminary data.</text>
</comment>
<feature type="domain" description="Flagellar basal body rod protein N-terminal" evidence="6">
    <location>
        <begin position="6"/>
        <end position="33"/>
    </location>
</feature>
<evidence type="ECO:0000256" key="2">
    <source>
        <dbReference type="ARBA" id="ARBA00009677"/>
    </source>
</evidence>
<dbReference type="Proteomes" id="UP000015455">
    <property type="component" value="Unassembled WGS sequence"/>
</dbReference>
<proteinExistence type="inferred from homology"/>